<accession>A0A6C0HZW4</accession>
<evidence type="ECO:0000313" key="2">
    <source>
        <dbReference type="EMBL" id="QHT85697.1"/>
    </source>
</evidence>
<reference evidence="2" key="1">
    <citation type="journal article" date="2020" name="Nature">
        <title>Giant virus diversity and host interactions through global metagenomics.</title>
        <authorList>
            <person name="Schulz F."/>
            <person name="Roux S."/>
            <person name="Paez-Espino D."/>
            <person name="Jungbluth S."/>
            <person name="Walsh D.A."/>
            <person name="Denef V.J."/>
            <person name="McMahon K.D."/>
            <person name="Konstantinidis K.T."/>
            <person name="Eloe-Fadrosh E.A."/>
            <person name="Kyrpides N.C."/>
            <person name="Woyke T."/>
        </authorList>
    </citation>
    <scope>NUCLEOTIDE SEQUENCE</scope>
    <source>
        <strain evidence="2">GVMAG-M-3300023184-182</strain>
    </source>
</reference>
<feature type="region of interest" description="Disordered" evidence="1">
    <location>
        <begin position="467"/>
        <end position="487"/>
    </location>
</feature>
<evidence type="ECO:0000256" key="1">
    <source>
        <dbReference type="SAM" id="MobiDB-lite"/>
    </source>
</evidence>
<name>A0A6C0HZW4_9ZZZZ</name>
<proteinExistence type="predicted"/>
<sequence length="487" mass="57664">MDEIEHKKQQIVDLIFSSSTFTEYNRIKGENVMYKEGYEKFFHIIMTGIFDLPRKIFNIYVSKFDKFCDDEMKIITKEKFKESFLNDSKLKEYIDNDLDFIKTKIESQIAKEVHESREPVADVADVGPVAESLDPSITIYIHMHGTELIDIPLEFDENSPHVIFFSSTGKLGYYNFNKFKKYEKEKYFKNKIDESKKNGILSVYQRNLDLEDELKTNLKTRDQTLCFFPSLIIPEFLDEVPAEYREKHAESYRHLDPESLQFRRKSIADKVYSIQITPYKIKKKSFNLYDGGIFILSTDNDSSINPIVRHYLQTLLWEEEENRHHINLINKKVFSKLEDFALLPKYDDYIETYSRKIVKHTDGKDKIMLYKYNLFNNIRLKTIIEIFGKLGYKVINIIDASCRSIGCRDKGKYIGCSTVPHTIHVPSKKHTLLRRTSEILTEMEPLRRERSLNERKADLDYRGMPYTNYGGRKTKKLKNYKRKTLRK</sequence>
<feature type="compositionally biased region" description="Basic residues" evidence="1">
    <location>
        <begin position="472"/>
        <end position="487"/>
    </location>
</feature>
<dbReference type="AlphaFoldDB" id="A0A6C0HZW4"/>
<protein>
    <submittedName>
        <fullName evidence="2">Uncharacterized protein</fullName>
    </submittedName>
</protein>
<organism evidence="2">
    <name type="scientific">viral metagenome</name>
    <dbReference type="NCBI Taxonomy" id="1070528"/>
    <lineage>
        <taxon>unclassified sequences</taxon>
        <taxon>metagenomes</taxon>
        <taxon>organismal metagenomes</taxon>
    </lineage>
</organism>
<dbReference type="EMBL" id="MN740044">
    <property type="protein sequence ID" value="QHT85697.1"/>
    <property type="molecule type" value="Genomic_DNA"/>
</dbReference>